<reference evidence="4" key="1">
    <citation type="submission" date="2021-03" db="EMBL/GenBank/DDBJ databases">
        <title>Comparative genomics and phylogenomic investigation of the class Geoglossomycetes provide insights into ecological specialization and systematics.</title>
        <authorList>
            <person name="Melie T."/>
            <person name="Pirro S."/>
            <person name="Miller A.N."/>
            <person name="Quandt A."/>
        </authorList>
    </citation>
    <scope>NUCLEOTIDE SEQUENCE</scope>
    <source>
        <strain evidence="4">CAQ_001_2017</strain>
    </source>
</reference>
<accession>A0A9P8LAU8</accession>
<dbReference type="EMBL" id="JAGHQM010000737">
    <property type="protein sequence ID" value="KAH0558792.1"/>
    <property type="molecule type" value="Genomic_DNA"/>
</dbReference>
<sequence>MANSVKVASSALASIPATITSSLNTIHLQLQSLLPDPKNQYLSALAAQAERAYLRLPESAQRYLSTVIRRRFLSSPEGLVSAFLLLLAIFIIPMSRWSEFWSNAGFSPFGSSRTPRVTNDDFSYIAPSGVEASRRGFGTRNSRSLANDNLILRHGKVNYPLHFPAFSIEDGDLKVGTLRQEAARAIDIHDPSRVRLFYKGKNLKDDARTCLEEGLRTGAELMCMASEISEAPKVQLPVGDDGAPEDEGTETEGEDDGAQASGDQPRRRRNRNRKKKNKRPTPNASGISTPNRAPTPRSALDKLNDISSHFHTRLLPLCVIFTNDPPADPTKREFEYRKLSETIFSEVMLKLDAVDTEGDPDARLRRKDLVKETQGVLSGLDAVLKSGGA</sequence>
<keyword evidence="2" id="KW-1133">Transmembrane helix</keyword>
<dbReference type="Gene3D" id="3.10.20.90">
    <property type="entry name" value="Phosphatidylinositol 3-kinase Catalytic Subunit, Chain A, domain 1"/>
    <property type="match status" value="1"/>
</dbReference>
<dbReference type="Pfam" id="PF02179">
    <property type="entry name" value="BAG"/>
    <property type="match status" value="1"/>
</dbReference>
<feature type="compositionally biased region" description="Acidic residues" evidence="1">
    <location>
        <begin position="242"/>
        <end position="257"/>
    </location>
</feature>
<dbReference type="InterPro" id="IPR036533">
    <property type="entry name" value="BAG_dom_sf"/>
</dbReference>
<protein>
    <recommendedName>
        <fullName evidence="3">BAG domain-containing protein</fullName>
    </recommendedName>
</protein>
<feature type="domain" description="BAG" evidence="3">
    <location>
        <begin position="335"/>
        <end position="384"/>
    </location>
</feature>
<evidence type="ECO:0000313" key="5">
    <source>
        <dbReference type="Proteomes" id="UP000750711"/>
    </source>
</evidence>
<dbReference type="Gene3D" id="1.20.58.120">
    <property type="entry name" value="BAG domain"/>
    <property type="match status" value="1"/>
</dbReference>
<keyword evidence="2" id="KW-0472">Membrane</keyword>
<dbReference type="Proteomes" id="UP000750711">
    <property type="component" value="Unassembled WGS sequence"/>
</dbReference>
<dbReference type="AlphaFoldDB" id="A0A9P8LAU8"/>
<organism evidence="4 5">
    <name type="scientific">Trichoglossum hirsutum</name>
    <dbReference type="NCBI Taxonomy" id="265104"/>
    <lineage>
        <taxon>Eukaryota</taxon>
        <taxon>Fungi</taxon>
        <taxon>Dikarya</taxon>
        <taxon>Ascomycota</taxon>
        <taxon>Pezizomycotina</taxon>
        <taxon>Geoglossomycetes</taxon>
        <taxon>Geoglossales</taxon>
        <taxon>Geoglossaceae</taxon>
        <taxon>Trichoglossum</taxon>
    </lineage>
</organism>
<evidence type="ECO:0000259" key="3">
    <source>
        <dbReference type="PROSITE" id="PS51035"/>
    </source>
</evidence>
<evidence type="ECO:0000256" key="2">
    <source>
        <dbReference type="SAM" id="Phobius"/>
    </source>
</evidence>
<dbReference type="InterPro" id="IPR003103">
    <property type="entry name" value="BAG_domain"/>
</dbReference>
<dbReference type="SUPFAM" id="SSF54236">
    <property type="entry name" value="Ubiquitin-like"/>
    <property type="match status" value="1"/>
</dbReference>
<feature type="compositionally biased region" description="Polar residues" evidence="1">
    <location>
        <begin position="280"/>
        <end position="292"/>
    </location>
</feature>
<gene>
    <name evidence="4" type="ORF">GP486_004568</name>
</gene>
<proteinExistence type="predicted"/>
<dbReference type="GO" id="GO:0051087">
    <property type="term" value="F:protein-folding chaperone binding"/>
    <property type="evidence" value="ECO:0007669"/>
    <property type="project" value="InterPro"/>
</dbReference>
<name>A0A9P8LAU8_9PEZI</name>
<dbReference type="PROSITE" id="PS51035">
    <property type="entry name" value="BAG"/>
    <property type="match status" value="1"/>
</dbReference>
<comment type="caution">
    <text evidence="4">The sequence shown here is derived from an EMBL/GenBank/DDBJ whole genome shotgun (WGS) entry which is preliminary data.</text>
</comment>
<evidence type="ECO:0000313" key="4">
    <source>
        <dbReference type="EMBL" id="KAH0558792.1"/>
    </source>
</evidence>
<keyword evidence="5" id="KW-1185">Reference proteome</keyword>
<evidence type="ECO:0000256" key="1">
    <source>
        <dbReference type="SAM" id="MobiDB-lite"/>
    </source>
</evidence>
<feature type="transmembrane region" description="Helical" evidence="2">
    <location>
        <begin position="78"/>
        <end position="97"/>
    </location>
</feature>
<feature type="compositionally biased region" description="Basic residues" evidence="1">
    <location>
        <begin position="266"/>
        <end position="279"/>
    </location>
</feature>
<dbReference type="SUPFAM" id="SSF63491">
    <property type="entry name" value="BAG domain"/>
    <property type="match status" value="1"/>
</dbReference>
<feature type="region of interest" description="Disordered" evidence="1">
    <location>
        <begin position="232"/>
        <end position="300"/>
    </location>
</feature>
<keyword evidence="2" id="KW-0812">Transmembrane</keyword>
<dbReference type="InterPro" id="IPR029071">
    <property type="entry name" value="Ubiquitin-like_domsf"/>
</dbReference>